<protein>
    <submittedName>
        <fullName evidence="2">Hydrolase</fullName>
    </submittedName>
</protein>
<dbReference type="Proteomes" id="UP000680634">
    <property type="component" value="Unassembled WGS sequence"/>
</dbReference>
<evidence type="ECO:0000313" key="2">
    <source>
        <dbReference type="EMBL" id="MBS0969655.1"/>
    </source>
</evidence>
<reference evidence="3" key="1">
    <citation type="submission" date="2023-07" db="EMBL/GenBank/DDBJ databases">
        <title>Genome-inferred correspondence between phylogeny and metabolic traits in the wild Drosophila gut microbiome.</title>
        <authorList>
            <person name="Bueno E."/>
            <person name="Blow F."/>
            <person name="Douglas A.E."/>
        </authorList>
    </citation>
    <scope>NUCLEOTIDE SEQUENCE [LARGE SCALE GENOMIC DNA]</scope>
    <source>
        <strain evidence="3">JGM97</strain>
    </source>
</reference>
<evidence type="ECO:0000313" key="3">
    <source>
        <dbReference type="Proteomes" id="UP000680634"/>
    </source>
</evidence>
<gene>
    <name evidence="2" type="ORF">JK232_12205</name>
</gene>
<keyword evidence="2" id="KW-0378">Hydrolase</keyword>
<dbReference type="InterPro" id="IPR023214">
    <property type="entry name" value="HAD_sf"/>
</dbReference>
<dbReference type="EMBL" id="JAERKB010000008">
    <property type="protein sequence ID" value="MBS0969655.1"/>
    <property type="molecule type" value="Genomic_DNA"/>
</dbReference>
<comment type="caution">
    <text evidence="2">The sequence shown here is derived from an EMBL/GenBank/DDBJ whole genome shotgun (WGS) entry which is preliminary data.</text>
</comment>
<keyword evidence="3" id="KW-1185">Reference proteome</keyword>
<organism evidence="2 3">
    <name type="scientific">Nissabacter archeti</name>
    <dbReference type="NCBI Taxonomy" id="1917880"/>
    <lineage>
        <taxon>Bacteria</taxon>
        <taxon>Pseudomonadati</taxon>
        <taxon>Pseudomonadota</taxon>
        <taxon>Gammaproteobacteria</taxon>
        <taxon>Enterobacterales</taxon>
        <taxon>Yersiniaceae</taxon>
        <taxon>Nissabacter</taxon>
    </lineage>
</organism>
<proteinExistence type="predicted"/>
<evidence type="ECO:0000256" key="1">
    <source>
        <dbReference type="ARBA" id="ARBA00022723"/>
    </source>
</evidence>
<dbReference type="Gene3D" id="1.10.150.400">
    <property type="match status" value="1"/>
</dbReference>
<dbReference type="GO" id="GO:0016787">
    <property type="term" value="F:hydrolase activity"/>
    <property type="evidence" value="ECO:0007669"/>
    <property type="project" value="UniProtKB-KW"/>
</dbReference>
<dbReference type="SUPFAM" id="SSF56784">
    <property type="entry name" value="HAD-like"/>
    <property type="match status" value="1"/>
</dbReference>
<accession>A0ABS5JIA4</accession>
<dbReference type="Gene3D" id="3.40.50.1000">
    <property type="entry name" value="HAD superfamily/HAD-like"/>
    <property type="match status" value="1"/>
</dbReference>
<sequence length="1133" mass="126130">MKHLVPQANMLLSMGHNVSVVTHDLISDEAKKISAKAKIINLSLSDVIGMVGVLSDPSQALYADAQGEKTAAIQAGLEGRLADHYDLILLWETPVPFLEARYPEALIVHQMPGAFCRAPFPHMVTFDPVGLYKQGSLYRHFDEIVAAGNGYNVNSPASQFTSSVKDAIAQISPFSPQDFDPKGQYRNLALLPLQTSGHYAFLADTPYISQADYLVDVLSKTPSDTGLVVTQYVTPRVKDTVLSTDVLHALKQQWPNLIFDEKFDQINSISQYILPAVDQVISCSSSIALQSMIWNKEIAVPHDTFIRPLSADVLAEKGLERRHAYASVLDFIINRQQPLAQNILTNKPFFSALIEDMVARKKAGKTGLALFADFSDIDPDYHQKLHEQFNIGRAARDIDKANSTLSAQNADALKLDRIIKREGVEHITFDVFDTLIDRPVETPADAYKFLETMALQLSNGLTEDFYKVRLMAEVETRANSSAGEITLDEIYQAIAAHYQLDDALTDRIKQAEIELEIGLIQTRPAGKRLWDTAMRSGKPVSIISDMYLPAWVIGKMLEKAGYTGYQKLYVSSEYGVRKKEGGLFDVVLAELDLSPEKIIHIGDNAAADIAMPKARGMLSFRLLRALDRMRGNPYYKEIFHPRRGAGEKPRSIIAGLIAAKLFDMPAGAGAEETMFMGSPYNLGYAAIGPMLVGYMQWLTRQAQKEGLGRLYFLSREGWVLKQVYDALNKDNPQAVPSHYLYSSRRAVRVASIRNQNDILNVASQPYSDGVTVGQLLSYRFGLSAEHIDPAILSRFGYQHCDEKLGITSADKVRFSRLCQGLHAGILAQATRERSAYLRYLTEAGLMDEQKAGIVDIGWKANMQGSLGALLGKPLHGYYYATLQGAESWLAKGQHLSAYAGDFVTLENRSSAVNNRHLVEFLTCHIERSLVSMSVDPAGNLVRTYRDEPNHAMRAKLIDEVHNGAICFARDVAARFGALAQQAYIDWTLAEKVFSYFVNSPAELDARMMVGQSFEDAFGGISKKFVIGSHADQLSVWKRGEEVIYPKAAPAPVKAAAKKAAPKPRVITPPSHAKPQLSRQVPVPRFYTGLEKLTFTLFLSKRKYSKYLKDRDLFFTDTKVKMLSRWYDMTTRSE</sequence>
<dbReference type="RefSeq" id="WP_212589265.1">
    <property type="nucleotide sequence ID" value="NZ_JAERKB010000008.1"/>
</dbReference>
<dbReference type="InterPro" id="IPR036412">
    <property type="entry name" value="HAD-like_sf"/>
</dbReference>
<keyword evidence="1" id="KW-0479">Metal-binding</keyword>
<name>A0ABS5JIA4_9GAMM</name>